<dbReference type="InterPro" id="IPR015943">
    <property type="entry name" value="WD40/YVTN_repeat-like_dom_sf"/>
</dbReference>
<accession>A0AAE0U8D4</accession>
<comment type="caution">
    <text evidence="3">The sequence shown here is derived from an EMBL/GenBank/DDBJ whole genome shotgun (WGS) entry which is preliminary data.</text>
</comment>
<dbReference type="SMART" id="SM00320">
    <property type="entry name" value="WD40"/>
    <property type="match status" value="1"/>
</dbReference>
<feature type="compositionally biased region" description="Acidic residues" evidence="2">
    <location>
        <begin position="91"/>
        <end position="112"/>
    </location>
</feature>
<evidence type="ECO:0000313" key="4">
    <source>
        <dbReference type="Proteomes" id="UP001285441"/>
    </source>
</evidence>
<feature type="compositionally biased region" description="Acidic residues" evidence="2">
    <location>
        <begin position="207"/>
        <end position="223"/>
    </location>
</feature>
<evidence type="ECO:0000256" key="1">
    <source>
        <dbReference type="PROSITE-ProRule" id="PRU00221"/>
    </source>
</evidence>
<organism evidence="3 4">
    <name type="scientific">Podospora didyma</name>
    <dbReference type="NCBI Taxonomy" id="330526"/>
    <lineage>
        <taxon>Eukaryota</taxon>
        <taxon>Fungi</taxon>
        <taxon>Dikarya</taxon>
        <taxon>Ascomycota</taxon>
        <taxon>Pezizomycotina</taxon>
        <taxon>Sordariomycetes</taxon>
        <taxon>Sordariomycetidae</taxon>
        <taxon>Sordariales</taxon>
        <taxon>Podosporaceae</taxon>
        <taxon>Podospora</taxon>
    </lineage>
</organism>
<dbReference type="Gene3D" id="2.130.10.10">
    <property type="entry name" value="YVTN repeat-like/Quinoprotein amine dehydrogenase"/>
    <property type="match status" value="2"/>
</dbReference>
<reference evidence="3" key="2">
    <citation type="submission" date="2023-06" db="EMBL/GenBank/DDBJ databases">
        <authorList>
            <consortium name="Lawrence Berkeley National Laboratory"/>
            <person name="Haridas S."/>
            <person name="Hensen N."/>
            <person name="Bonometti L."/>
            <person name="Westerberg I."/>
            <person name="Brannstrom I.O."/>
            <person name="Guillou S."/>
            <person name="Cros-Aarteil S."/>
            <person name="Calhoun S."/>
            <person name="Kuo A."/>
            <person name="Mondo S."/>
            <person name="Pangilinan J."/>
            <person name="Riley R."/>
            <person name="LaButti K."/>
            <person name="Andreopoulos B."/>
            <person name="Lipzen A."/>
            <person name="Chen C."/>
            <person name="Yanf M."/>
            <person name="Daum C."/>
            <person name="Ng V."/>
            <person name="Clum A."/>
            <person name="Steindorff A."/>
            <person name="Ohm R."/>
            <person name="Martin F."/>
            <person name="Silar P."/>
            <person name="Natvig D."/>
            <person name="Lalanne C."/>
            <person name="Gautier V."/>
            <person name="Ament-velasquez S.L."/>
            <person name="Kruys A."/>
            <person name="Hutchinson M.I."/>
            <person name="Powell A.J."/>
            <person name="Barry K."/>
            <person name="Miller A.N."/>
            <person name="Grigoriev I.V."/>
            <person name="Debuchy R."/>
            <person name="Gladieux P."/>
            <person name="Thoren M.H."/>
            <person name="Johannesson H."/>
        </authorList>
    </citation>
    <scope>NUCLEOTIDE SEQUENCE</scope>
    <source>
        <strain evidence="3">CBS 232.78</strain>
    </source>
</reference>
<proteinExistence type="predicted"/>
<dbReference type="PANTHER" id="PTHR43991">
    <property type="entry name" value="WD REPEAT PROTEIN (AFU_ORTHOLOGUE AFUA_8G05640)-RELATED"/>
    <property type="match status" value="1"/>
</dbReference>
<protein>
    <submittedName>
        <fullName evidence="3">WD40-repeat-containing domain protein</fullName>
    </submittedName>
</protein>
<feature type="region of interest" description="Disordered" evidence="2">
    <location>
        <begin position="201"/>
        <end position="240"/>
    </location>
</feature>
<dbReference type="InterPro" id="IPR001680">
    <property type="entry name" value="WD40_rpt"/>
</dbReference>
<keyword evidence="4" id="KW-1185">Reference proteome</keyword>
<gene>
    <name evidence="3" type="ORF">B0H63DRAFT_444910</name>
</gene>
<dbReference type="AlphaFoldDB" id="A0AAE0U8D4"/>
<dbReference type="InterPro" id="IPR036322">
    <property type="entry name" value="WD40_repeat_dom_sf"/>
</dbReference>
<evidence type="ECO:0000256" key="2">
    <source>
        <dbReference type="SAM" id="MobiDB-lite"/>
    </source>
</evidence>
<feature type="compositionally biased region" description="Low complexity" evidence="2">
    <location>
        <begin position="7"/>
        <end position="49"/>
    </location>
</feature>
<feature type="compositionally biased region" description="Basic residues" evidence="2">
    <location>
        <begin position="122"/>
        <end position="142"/>
    </location>
</feature>
<dbReference type="PROSITE" id="PS50294">
    <property type="entry name" value="WD_REPEATS_REGION"/>
    <property type="match status" value="1"/>
</dbReference>
<reference evidence="3" key="1">
    <citation type="journal article" date="2023" name="Mol. Phylogenet. Evol.">
        <title>Genome-scale phylogeny and comparative genomics of the fungal order Sordariales.</title>
        <authorList>
            <person name="Hensen N."/>
            <person name="Bonometti L."/>
            <person name="Westerberg I."/>
            <person name="Brannstrom I.O."/>
            <person name="Guillou S."/>
            <person name="Cros-Aarteil S."/>
            <person name="Calhoun S."/>
            <person name="Haridas S."/>
            <person name="Kuo A."/>
            <person name="Mondo S."/>
            <person name="Pangilinan J."/>
            <person name="Riley R."/>
            <person name="LaButti K."/>
            <person name="Andreopoulos B."/>
            <person name="Lipzen A."/>
            <person name="Chen C."/>
            <person name="Yan M."/>
            <person name="Daum C."/>
            <person name="Ng V."/>
            <person name="Clum A."/>
            <person name="Steindorff A."/>
            <person name="Ohm R.A."/>
            <person name="Martin F."/>
            <person name="Silar P."/>
            <person name="Natvig D.O."/>
            <person name="Lalanne C."/>
            <person name="Gautier V."/>
            <person name="Ament-Velasquez S.L."/>
            <person name="Kruys A."/>
            <person name="Hutchinson M.I."/>
            <person name="Powell A.J."/>
            <person name="Barry K."/>
            <person name="Miller A.N."/>
            <person name="Grigoriev I.V."/>
            <person name="Debuchy R."/>
            <person name="Gladieux P."/>
            <person name="Hiltunen Thoren M."/>
            <person name="Johannesson H."/>
        </authorList>
    </citation>
    <scope>NUCLEOTIDE SEQUENCE</scope>
    <source>
        <strain evidence="3">CBS 232.78</strain>
    </source>
</reference>
<feature type="region of interest" description="Disordered" evidence="2">
    <location>
        <begin position="1"/>
        <end position="142"/>
    </location>
</feature>
<sequence length="811" mass="89080">MRPGVLSPIAAAAATAAASSSSSSSSYSTSSPANPSSPSSSSSSPSITHSRPHRPSALSPSAPFTSAHPARHDNDDDDDDDDTSMTLADNEGVDWDEQGEDDDDDEAEEENHDDASLCYGHTHTHPHSHPHLHPHPLAHHHQPSPAQLAFFDHEGNYVSDDDMSDDDMSDGSGAPLVNFLEVANILTNHMDMDLSSDSGDYGHYHYDDDDDDESLSNGDDGDVTQELGDGSDTGAHNPLAVNVEMPSPSLFFSPPTHLDLASIISQAIAQPAFDTTAQTGQHAAGIEDEAFAAWFEGTHPVALTNPNPNMLGPSNYRLVDFLHHWARQARSLPGTARVIGRCPWPAKINEMATKEVKHVQYADLHGDLCDIQGIDWEALGVTRKEARERRLNTYKNYTNMELSDRWAPNLPDIDIPRKESYFRFRRMDMMSNVHLTHFQLRNVLGIASRTRAFYPGLNSVYQLNPLSGESQAVIKLGQGSGAKVTTLDAEHGVLVAGTFGGEYILRHLDSDEPEEEANACHDGVITNNASGITNHVQIHQPRGSSAPVAAFASNDWSFRVLDLTTEKWLSETTFDFPLNCTALSPDRRLRVMVGDNYNVLITAAESTLSSGKPEIIQQLTGHRDFGFACAWADDGWTLATGFQDRAIKIWDARWWAGRSGLGAPVCTVRTEMAGARSLRFSPIGSGKRVLVAAEEADFINIIDGQTFRSKQTVDIFGEIGGISFSNDGGSLSVLCSDRTRGGLIEFERCDIERQTTGWDLDEGQQSIRPNRRGQVGSYDWPQSHFTEEKRIKETPTRRRRRAAWVDNLKPF</sequence>
<evidence type="ECO:0000313" key="3">
    <source>
        <dbReference type="EMBL" id="KAK3394808.1"/>
    </source>
</evidence>
<name>A0AAE0U8D4_9PEZI</name>
<dbReference type="Proteomes" id="UP001285441">
    <property type="component" value="Unassembled WGS sequence"/>
</dbReference>
<dbReference type="SUPFAM" id="SSF50978">
    <property type="entry name" value="WD40 repeat-like"/>
    <property type="match status" value="1"/>
</dbReference>
<dbReference type="PANTHER" id="PTHR43991:SF12">
    <property type="entry name" value="WD REPEAT PROTEIN (AFU_ORTHOLOGUE AFUA_8G05640)"/>
    <property type="match status" value="1"/>
</dbReference>
<dbReference type="EMBL" id="JAULSW010000001">
    <property type="protein sequence ID" value="KAK3394808.1"/>
    <property type="molecule type" value="Genomic_DNA"/>
</dbReference>
<feature type="repeat" description="WD" evidence="1">
    <location>
        <begin position="619"/>
        <end position="651"/>
    </location>
</feature>
<keyword evidence="1" id="KW-0853">WD repeat</keyword>
<dbReference type="PROSITE" id="PS50082">
    <property type="entry name" value="WD_REPEATS_2"/>
    <property type="match status" value="1"/>
</dbReference>